<sequence>MIEYRVKGLTCGNCARTLEEETRRLDYGESAKLSFASGKLKLDERVPLDRVIRYGGYRVRHLVSLTILFERGRLPARRKPPIGAAI</sequence>
<keyword evidence="2" id="KW-1185">Reference proteome</keyword>
<dbReference type="SUPFAM" id="SSF55008">
    <property type="entry name" value="HMA, heavy metal-associated domain"/>
    <property type="match status" value="1"/>
</dbReference>
<gene>
    <name evidence="1" type="ORF">ACFO3S_23835</name>
</gene>
<comment type="caution">
    <text evidence="1">The sequence shown here is derived from an EMBL/GenBank/DDBJ whole genome shotgun (WGS) entry which is preliminary data.</text>
</comment>
<evidence type="ECO:0000313" key="1">
    <source>
        <dbReference type="EMBL" id="MFC4601295.1"/>
    </source>
</evidence>
<dbReference type="RefSeq" id="WP_378101145.1">
    <property type="nucleotide sequence ID" value="NZ_JBHSEP010000024.1"/>
</dbReference>
<dbReference type="InterPro" id="IPR006121">
    <property type="entry name" value="HMA_dom"/>
</dbReference>
<organism evidence="1 2">
    <name type="scientific">Cohnella hongkongensis</name>
    <dbReference type="NCBI Taxonomy" id="178337"/>
    <lineage>
        <taxon>Bacteria</taxon>
        <taxon>Bacillati</taxon>
        <taxon>Bacillota</taxon>
        <taxon>Bacilli</taxon>
        <taxon>Bacillales</taxon>
        <taxon>Paenibacillaceae</taxon>
        <taxon>Cohnella</taxon>
    </lineage>
</organism>
<accession>A0ABV9FKF9</accession>
<dbReference type="CDD" id="cd00371">
    <property type="entry name" value="HMA"/>
    <property type="match status" value="1"/>
</dbReference>
<dbReference type="Proteomes" id="UP001596028">
    <property type="component" value="Unassembled WGS sequence"/>
</dbReference>
<evidence type="ECO:0000313" key="2">
    <source>
        <dbReference type="Proteomes" id="UP001596028"/>
    </source>
</evidence>
<reference evidence="2" key="1">
    <citation type="journal article" date="2019" name="Int. J. Syst. Evol. Microbiol.">
        <title>The Global Catalogue of Microorganisms (GCM) 10K type strain sequencing project: providing services to taxonomists for standard genome sequencing and annotation.</title>
        <authorList>
            <consortium name="The Broad Institute Genomics Platform"/>
            <consortium name="The Broad Institute Genome Sequencing Center for Infectious Disease"/>
            <person name="Wu L."/>
            <person name="Ma J."/>
        </authorList>
    </citation>
    <scope>NUCLEOTIDE SEQUENCE [LARGE SCALE GENOMIC DNA]</scope>
    <source>
        <strain evidence="2">CCUG 49571</strain>
    </source>
</reference>
<proteinExistence type="predicted"/>
<dbReference type="EMBL" id="JBHSEP010000024">
    <property type="protein sequence ID" value="MFC4601295.1"/>
    <property type="molecule type" value="Genomic_DNA"/>
</dbReference>
<dbReference type="Gene3D" id="3.30.70.100">
    <property type="match status" value="1"/>
</dbReference>
<dbReference type="InterPro" id="IPR036163">
    <property type="entry name" value="HMA_dom_sf"/>
</dbReference>
<name>A0ABV9FKF9_9BACL</name>
<protein>
    <submittedName>
        <fullName evidence="1">Heavy-metal-associated domain-containing protein</fullName>
    </submittedName>
</protein>